<keyword evidence="1" id="KW-0472">Membrane</keyword>
<dbReference type="AlphaFoldDB" id="A0A5C1YJB3"/>
<name>A0A5C1YJB3_9MICO</name>
<feature type="transmembrane region" description="Helical" evidence="1">
    <location>
        <begin position="107"/>
        <end position="129"/>
    </location>
</feature>
<evidence type="ECO:0000313" key="3">
    <source>
        <dbReference type="Proteomes" id="UP000324678"/>
    </source>
</evidence>
<dbReference type="KEGG" id="ail:FLP10_15195"/>
<reference evidence="2 3" key="1">
    <citation type="submission" date="2019-09" db="EMBL/GenBank/DDBJ databases">
        <title>Genome sequencing of strain KACC 19306.</title>
        <authorList>
            <person name="Heo J."/>
            <person name="Kim S.-J."/>
            <person name="Kim J.-S."/>
            <person name="Hong S.-B."/>
            <person name="Kwon S.-W."/>
        </authorList>
    </citation>
    <scope>NUCLEOTIDE SEQUENCE [LARGE SCALE GENOMIC DNA]</scope>
    <source>
        <strain evidence="2 3">KACC 19306</strain>
    </source>
</reference>
<dbReference type="InterPro" id="IPR013879">
    <property type="entry name" value="DUF1761"/>
</dbReference>
<dbReference type="OrthoDB" id="3692045at2"/>
<keyword evidence="3" id="KW-1185">Reference proteome</keyword>
<protein>
    <submittedName>
        <fullName evidence="2">DUF1761 domain-containing protein</fullName>
    </submittedName>
</protein>
<gene>
    <name evidence="2" type="ORF">FLP10_15195</name>
</gene>
<sequence>MSIDINWWGVALAAVSAFAVGGLWYSVLLARPWQRAAGVSDEALRGGVVRAFVGTFVLSLVTAVTLAAFIGSNGVAFGALAGAAAGVAWVAAAFGVNALFERRSLTWFLINGGYNAIVFTAMGAIVGAFQAA</sequence>
<keyword evidence="1" id="KW-0812">Transmembrane</keyword>
<evidence type="ECO:0000313" key="2">
    <source>
        <dbReference type="EMBL" id="QEO15625.1"/>
    </source>
</evidence>
<feature type="transmembrane region" description="Helical" evidence="1">
    <location>
        <begin position="6"/>
        <end position="27"/>
    </location>
</feature>
<dbReference type="Pfam" id="PF08570">
    <property type="entry name" value="DUF1761"/>
    <property type="match status" value="1"/>
</dbReference>
<evidence type="ECO:0000256" key="1">
    <source>
        <dbReference type="SAM" id="Phobius"/>
    </source>
</evidence>
<feature type="transmembrane region" description="Helical" evidence="1">
    <location>
        <begin position="76"/>
        <end position="100"/>
    </location>
</feature>
<dbReference type="Proteomes" id="UP000324678">
    <property type="component" value="Chromosome"/>
</dbReference>
<organism evidence="2 3">
    <name type="scientific">Agromyces intestinalis</name>
    <dbReference type="NCBI Taxonomy" id="2592652"/>
    <lineage>
        <taxon>Bacteria</taxon>
        <taxon>Bacillati</taxon>
        <taxon>Actinomycetota</taxon>
        <taxon>Actinomycetes</taxon>
        <taxon>Micrococcales</taxon>
        <taxon>Microbacteriaceae</taxon>
        <taxon>Agromyces</taxon>
    </lineage>
</organism>
<dbReference type="EMBL" id="CP043505">
    <property type="protein sequence ID" value="QEO15625.1"/>
    <property type="molecule type" value="Genomic_DNA"/>
</dbReference>
<proteinExistence type="predicted"/>
<dbReference type="RefSeq" id="WP_149161638.1">
    <property type="nucleotide sequence ID" value="NZ_CP043505.1"/>
</dbReference>
<keyword evidence="1" id="KW-1133">Transmembrane helix</keyword>
<accession>A0A5C1YJB3</accession>
<feature type="transmembrane region" description="Helical" evidence="1">
    <location>
        <begin position="48"/>
        <end position="70"/>
    </location>
</feature>